<evidence type="ECO:0000313" key="1">
    <source>
        <dbReference type="EMBL" id="GGZ42446.1"/>
    </source>
</evidence>
<accession>A0A918QFH0</accession>
<sequence length="58" mass="6938">MILSPILAKDNAPRMEERTKYSFLNRFEEVLLVKALEGCEEKIDSNEYKVNWAKYHYL</sequence>
<reference evidence="1" key="1">
    <citation type="journal article" date="2014" name="Int. J. Syst. Evol. Microbiol.">
        <title>Complete genome sequence of Corynebacterium casei LMG S-19264T (=DSM 44701T), isolated from a smear-ripened cheese.</title>
        <authorList>
            <consortium name="US DOE Joint Genome Institute (JGI-PGF)"/>
            <person name="Walter F."/>
            <person name="Albersmeier A."/>
            <person name="Kalinowski J."/>
            <person name="Ruckert C."/>
        </authorList>
    </citation>
    <scope>NUCLEOTIDE SEQUENCE</scope>
    <source>
        <strain evidence="1">KCTC 12368</strain>
    </source>
</reference>
<dbReference type="AlphaFoldDB" id="A0A918QFH0"/>
<gene>
    <name evidence="1" type="ORF">GCM10007049_39410</name>
</gene>
<keyword evidence="2" id="KW-1185">Reference proteome</keyword>
<evidence type="ECO:0000313" key="2">
    <source>
        <dbReference type="Proteomes" id="UP000619457"/>
    </source>
</evidence>
<organism evidence="1 2">
    <name type="scientific">Echinicola pacifica</name>
    <dbReference type="NCBI Taxonomy" id="346377"/>
    <lineage>
        <taxon>Bacteria</taxon>
        <taxon>Pseudomonadati</taxon>
        <taxon>Bacteroidota</taxon>
        <taxon>Cytophagia</taxon>
        <taxon>Cytophagales</taxon>
        <taxon>Cyclobacteriaceae</taxon>
        <taxon>Echinicola</taxon>
    </lineage>
</organism>
<dbReference type="EMBL" id="BMWX01000013">
    <property type="protein sequence ID" value="GGZ42446.1"/>
    <property type="molecule type" value="Genomic_DNA"/>
</dbReference>
<reference evidence="1" key="2">
    <citation type="submission" date="2020-09" db="EMBL/GenBank/DDBJ databases">
        <authorList>
            <person name="Sun Q."/>
            <person name="Kim S."/>
        </authorList>
    </citation>
    <scope>NUCLEOTIDE SEQUENCE</scope>
    <source>
        <strain evidence="1">KCTC 12368</strain>
    </source>
</reference>
<comment type="caution">
    <text evidence="1">The sequence shown here is derived from an EMBL/GenBank/DDBJ whole genome shotgun (WGS) entry which is preliminary data.</text>
</comment>
<name>A0A918QFH0_9BACT</name>
<proteinExistence type="predicted"/>
<protein>
    <submittedName>
        <fullName evidence="1">Uncharacterized protein</fullName>
    </submittedName>
</protein>
<dbReference type="Proteomes" id="UP000619457">
    <property type="component" value="Unassembled WGS sequence"/>
</dbReference>